<protein>
    <submittedName>
        <fullName evidence="1">Mlr3617 protein</fullName>
    </submittedName>
</protein>
<dbReference type="KEGG" id="mlo:mlr3617"/>
<proteinExistence type="predicted"/>
<evidence type="ECO:0000313" key="2">
    <source>
        <dbReference type="Proteomes" id="UP000000552"/>
    </source>
</evidence>
<dbReference type="HOGENOM" id="CLU_112429_0_0_5"/>
<evidence type="ECO:0000313" key="1">
    <source>
        <dbReference type="EMBL" id="BAB50473.1"/>
    </source>
</evidence>
<dbReference type="AlphaFoldDB" id="Q98FU3"/>
<dbReference type="EMBL" id="BA000012">
    <property type="protein sequence ID" value="BAB50473.1"/>
    <property type="molecule type" value="Genomic_DNA"/>
</dbReference>
<sequence>MRTFVSANVNMYDIGLRYAIHRAVCRFRRRHGCGSLSSNGMHEMELPFRDELALMPDLRHRLRQLRWFRATFRGSAKVVSDTFGVRFEIDEAKLTRAFLDWVEIMEAQKRFAAIDRADFIVFAAGLVLRELIKQAPAREISGLAELIETDQNAGTLEIIRFWPEGFLYTNYCVSVISAIYEQEFGKAPSIDKCADDLRTWWSYRENVTEMPAYAVAFLDRFLGAEPNWITPDRAQSRQAMQRALGSGRASDALRQL</sequence>
<organism evidence="1 2">
    <name type="scientific">Mesorhizobium japonicum (strain LMG 29417 / CECT 9101 / MAFF 303099)</name>
    <name type="common">Mesorhizobium loti (strain MAFF 303099)</name>
    <dbReference type="NCBI Taxonomy" id="266835"/>
    <lineage>
        <taxon>Bacteria</taxon>
        <taxon>Pseudomonadati</taxon>
        <taxon>Pseudomonadota</taxon>
        <taxon>Alphaproteobacteria</taxon>
        <taxon>Hyphomicrobiales</taxon>
        <taxon>Phyllobacteriaceae</taxon>
        <taxon>Mesorhizobium</taxon>
    </lineage>
</organism>
<name>Q98FU3_RHILO</name>
<dbReference type="Proteomes" id="UP000000552">
    <property type="component" value="Chromosome"/>
</dbReference>
<gene>
    <name evidence="1" type="ordered locus">mlr3617</name>
</gene>
<dbReference type="eggNOG" id="COG0637">
    <property type="taxonomic scope" value="Bacteria"/>
</dbReference>
<accession>Q98FU3</accession>
<reference evidence="1 2" key="1">
    <citation type="journal article" date="2000" name="DNA Res.">
        <title>Complete genome structure of the nitrogen-fixing symbiotic bacterium Mesorhizobium loti.</title>
        <authorList>
            <person name="Kaneko T."/>
            <person name="Nakamura Y."/>
            <person name="Sato S."/>
            <person name="Asamizu E."/>
            <person name="Kato T."/>
            <person name="Sasamoto S."/>
            <person name="Watanabe A."/>
            <person name="Idesawa K."/>
            <person name="Ishikawa A."/>
            <person name="Kawashima K."/>
            <person name="Kimura T."/>
            <person name="Kishida Y."/>
            <person name="Kiyokawa C."/>
            <person name="Kohara M."/>
            <person name="Matsumoto M."/>
            <person name="Matsuno A."/>
            <person name="Mochizuki Y."/>
            <person name="Nakayama S."/>
            <person name="Nakazaki N."/>
            <person name="Shimpo S."/>
            <person name="Sugimoto M."/>
            <person name="Takeuchi C."/>
            <person name="Yamada M."/>
            <person name="Tabata S."/>
        </authorList>
    </citation>
    <scope>NUCLEOTIDE SEQUENCE [LARGE SCALE GENOMIC DNA]</scope>
    <source>
        <strain evidence="2">LMG 29417 / CECT 9101 / MAFF 303099</strain>
    </source>
</reference>